<dbReference type="InterPro" id="IPR001841">
    <property type="entry name" value="Znf_RING"/>
</dbReference>
<accession>A0A2P5AXD2</accession>
<evidence type="ECO:0000256" key="5">
    <source>
        <dbReference type="ARBA" id="ARBA00022833"/>
    </source>
</evidence>
<dbReference type="Gene3D" id="3.30.40.10">
    <property type="entry name" value="Zinc/RING finger domain, C3HC4 (zinc finger)"/>
    <property type="match status" value="1"/>
</dbReference>
<comment type="caution">
    <text evidence="8">The sequence shown here is derived from an EMBL/GenBank/DDBJ whole genome shotgun (WGS) entry which is preliminary data.</text>
</comment>
<evidence type="ECO:0000313" key="8">
    <source>
        <dbReference type="EMBL" id="PON41168.1"/>
    </source>
</evidence>
<reference evidence="9" key="1">
    <citation type="submission" date="2016-06" db="EMBL/GenBank/DDBJ databases">
        <title>Parallel loss of symbiosis genes in relatives of nitrogen-fixing non-legume Parasponia.</title>
        <authorList>
            <person name="Van Velzen R."/>
            <person name="Holmer R."/>
            <person name="Bu F."/>
            <person name="Rutten L."/>
            <person name="Van Zeijl A."/>
            <person name="Liu W."/>
            <person name="Santuari L."/>
            <person name="Cao Q."/>
            <person name="Sharma T."/>
            <person name="Shen D."/>
            <person name="Roswanjaya Y."/>
            <person name="Wardhani T."/>
            <person name="Kalhor M.S."/>
            <person name="Jansen J."/>
            <person name="Van den Hoogen J."/>
            <person name="Gungor B."/>
            <person name="Hartog M."/>
            <person name="Hontelez J."/>
            <person name="Verver J."/>
            <person name="Yang W.-C."/>
            <person name="Schijlen E."/>
            <person name="Repin R."/>
            <person name="Schilthuizen M."/>
            <person name="Schranz E."/>
            <person name="Heidstra R."/>
            <person name="Miyata K."/>
            <person name="Fedorova E."/>
            <person name="Kohlen W."/>
            <person name="Bisseling T."/>
            <person name="Smit S."/>
            <person name="Geurts R."/>
        </authorList>
    </citation>
    <scope>NUCLEOTIDE SEQUENCE [LARGE SCALE GENOMIC DNA]</scope>
    <source>
        <strain evidence="9">cv. WU1-14</strain>
    </source>
</reference>
<name>A0A2P5AXD2_PARAD</name>
<dbReference type="SMART" id="SM00744">
    <property type="entry name" value="RINGv"/>
    <property type="match status" value="1"/>
</dbReference>
<protein>
    <recommendedName>
        <fullName evidence="2">RING-type E3 ubiquitin transferase</fullName>
        <ecNumber evidence="2">2.3.2.27</ecNumber>
    </recommendedName>
</protein>
<comment type="catalytic activity">
    <reaction evidence="1">
        <text>S-ubiquitinyl-[E2 ubiquitin-conjugating enzyme]-L-cysteine + [acceptor protein]-L-lysine = [E2 ubiquitin-conjugating enzyme]-L-cysteine + N(6)-ubiquitinyl-[acceptor protein]-L-lysine.</text>
        <dbReference type="EC" id="2.3.2.27"/>
    </reaction>
</comment>
<proteinExistence type="predicted"/>
<dbReference type="InterPro" id="IPR013083">
    <property type="entry name" value="Znf_RING/FYVE/PHD"/>
</dbReference>
<dbReference type="Proteomes" id="UP000237105">
    <property type="component" value="Unassembled WGS sequence"/>
</dbReference>
<dbReference type="EC" id="2.3.2.27" evidence="2"/>
<evidence type="ECO:0000256" key="1">
    <source>
        <dbReference type="ARBA" id="ARBA00000900"/>
    </source>
</evidence>
<dbReference type="CDD" id="cd16454">
    <property type="entry name" value="RING-H2_PA-TM-RING"/>
    <property type="match status" value="1"/>
</dbReference>
<evidence type="ECO:0000256" key="6">
    <source>
        <dbReference type="PROSITE-ProRule" id="PRU00175"/>
    </source>
</evidence>
<dbReference type="PANTHER" id="PTHR15710:SF77">
    <property type="entry name" value="RING-H2 FINGER PROTEIN ATL21B"/>
    <property type="match status" value="1"/>
</dbReference>
<evidence type="ECO:0000313" key="9">
    <source>
        <dbReference type="Proteomes" id="UP000237105"/>
    </source>
</evidence>
<dbReference type="InterPro" id="IPR011016">
    <property type="entry name" value="Znf_RING-CH"/>
</dbReference>
<evidence type="ECO:0000256" key="2">
    <source>
        <dbReference type="ARBA" id="ARBA00012483"/>
    </source>
</evidence>
<organism evidence="8 9">
    <name type="scientific">Parasponia andersonii</name>
    <name type="common">Sponia andersonii</name>
    <dbReference type="NCBI Taxonomy" id="3476"/>
    <lineage>
        <taxon>Eukaryota</taxon>
        <taxon>Viridiplantae</taxon>
        <taxon>Streptophyta</taxon>
        <taxon>Embryophyta</taxon>
        <taxon>Tracheophyta</taxon>
        <taxon>Spermatophyta</taxon>
        <taxon>Magnoliopsida</taxon>
        <taxon>eudicotyledons</taxon>
        <taxon>Gunneridae</taxon>
        <taxon>Pentapetalae</taxon>
        <taxon>rosids</taxon>
        <taxon>fabids</taxon>
        <taxon>Rosales</taxon>
        <taxon>Cannabaceae</taxon>
        <taxon>Parasponia</taxon>
    </lineage>
</organism>
<dbReference type="GO" id="GO:0061630">
    <property type="term" value="F:ubiquitin protein ligase activity"/>
    <property type="evidence" value="ECO:0007669"/>
    <property type="project" value="UniProtKB-EC"/>
</dbReference>
<gene>
    <name evidence="8" type="ORF">PanWU01x14_291460</name>
</gene>
<keyword evidence="3" id="KW-0479">Metal-binding</keyword>
<dbReference type="SUPFAM" id="SSF57850">
    <property type="entry name" value="RING/U-box"/>
    <property type="match status" value="1"/>
</dbReference>
<dbReference type="PANTHER" id="PTHR15710">
    <property type="entry name" value="E3 UBIQUITIN-PROTEIN LIGASE PRAJA"/>
    <property type="match status" value="1"/>
</dbReference>
<evidence type="ECO:0000256" key="4">
    <source>
        <dbReference type="ARBA" id="ARBA00022771"/>
    </source>
</evidence>
<dbReference type="EMBL" id="JXTB01000421">
    <property type="protein sequence ID" value="PON41168.1"/>
    <property type="molecule type" value="Genomic_DNA"/>
</dbReference>
<evidence type="ECO:0000259" key="7">
    <source>
        <dbReference type="PROSITE" id="PS50089"/>
    </source>
</evidence>
<dbReference type="GO" id="GO:0008270">
    <property type="term" value="F:zinc ion binding"/>
    <property type="evidence" value="ECO:0007669"/>
    <property type="project" value="UniProtKB-KW"/>
</dbReference>
<dbReference type="PROSITE" id="PS50089">
    <property type="entry name" value="ZF_RING_2"/>
    <property type="match status" value="1"/>
</dbReference>
<dbReference type="AlphaFoldDB" id="A0A2P5AXD2"/>
<evidence type="ECO:0000256" key="3">
    <source>
        <dbReference type="ARBA" id="ARBA00022723"/>
    </source>
</evidence>
<dbReference type="GO" id="GO:0005737">
    <property type="term" value="C:cytoplasm"/>
    <property type="evidence" value="ECO:0007669"/>
    <property type="project" value="TreeGrafter"/>
</dbReference>
<dbReference type="SMART" id="SM00184">
    <property type="entry name" value="RING"/>
    <property type="match status" value="1"/>
</dbReference>
<dbReference type="GO" id="GO:0016567">
    <property type="term" value="P:protein ubiquitination"/>
    <property type="evidence" value="ECO:0007669"/>
    <property type="project" value="TreeGrafter"/>
</dbReference>
<keyword evidence="4 6" id="KW-0863">Zinc-finger</keyword>
<dbReference type="OrthoDB" id="3365801at2759"/>
<sequence length="236" mass="26910">MAAALLDTTYEYQIGCIELDNDERLVGFKSFVFHLNFTHTRTLIDLQETRIPHDPLVSTTYQEELVVPCHEFFSLPNVMAREMIFRMGVVSPDTAAYLASQLAAFAAERAKELAGSMTIDVFLDINAVTPYDDQEEMDRALRESAEMRAVTATKSSIEALKEVHIESILGVQDRQHQCSICLEEFSFDHNIGDDRAQKLVKMPCSHVYHKNCIEEWLKTSHMCPLCRYAMPTIDRP</sequence>
<keyword evidence="9" id="KW-1185">Reference proteome</keyword>
<keyword evidence="5" id="KW-0862">Zinc</keyword>
<feature type="domain" description="RING-type" evidence="7">
    <location>
        <begin position="178"/>
        <end position="227"/>
    </location>
</feature>
<dbReference type="Pfam" id="PF13639">
    <property type="entry name" value="zf-RING_2"/>
    <property type="match status" value="1"/>
</dbReference>